<feature type="domain" description="UDP-N-acetylglucosamine 2-epimerase" evidence="2">
    <location>
        <begin position="28"/>
        <end position="351"/>
    </location>
</feature>
<reference evidence="3 4" key="1">
    <citation type="journal article" date="2020" name="Nat. Microbiol.">
        <title>Lysogenic host-virus interactions in SAR11 marine bacteria.</title>
        <authorList>
            <person name="Morris R.M."/>
            <person name="Cain K.R."/>
            <person name="Hvorecny K.L."/>
            <person name="Kollman J.M."/>
        </authorList>
    </citation>
    <scope>NUCLEOTIDE SEQUENCE [LARGE SCALE GENOMIC DNA]</scope>
    <source>
        <strain evidence="3 4">NP1</strain>
    </source>
</reference>
<dbReference type="Gene3D" id="3.40.50.2000">
    <property type="entry name" value="Glycogen Phosphorylase B"/>
    <property type="match status" value="2"/>
</dbReference>
<keyword evidence="1 3" id="KW-0413">Isomerase</keyword>
<protein>
    <submittedName>
        <fullName evidence="3">UDP-N-acetylglucosamine 2-epimerase (Non-hydrolyzing)</fullName>
        <ecNumber evidence="3">5.1.3.14</ecNumber>
    </submittedName>
</protein>
<gene>
    <name evidence="3" type="ORF">E5R92_03535</name>
</gene>
<dbReference type="InterPro" id="IPR003331">
    <property type="entry name" value="UDP_GlcNAc_Epimerase_2_dom"/>
</dbReference>
<organism evidence="3 4">
    <name type="scientific">Candidatus Pelagibacter giovannonii</name>
    <dbReference type="NCBI Taxonomy" id="2563896"/>
    <lineage>
        <taxon>Bacteria</taxon>
        <taxon>Pseudomonadati</taxon>
        <taxon>Pseudomonadota</taxon>
        <taxon>Alphaproteobacteria</taxon>
        <taxon>Candidatus Pelagibacterales</taxon>
        <taxon>Candidatus Pelagibacteraceae</taxon>
        <taxon>Candidatus Pelagibacter</taxon>
    </lineage>
</organism>
<dbReference type="GO" id="GO:0008761">
    <property type="term" value="F:UDP-N-acetylglucosamine 2-epimerase activity"/>
    <property type="evidence" value="ECO:0007669"/>
    <property type="project" value="UniProtKB-EC"/>
</dbReference>
<dbReference type="RefSeq" id="WP_168606735.1">
    <property type="nucleotide sequence ID" value="NZ_CP038852.1"/>
</dbReference>
<evidence type="ECO:0000313" key="3">
    <source>
        <dbReference type="EMBL" id="QIZ20857.1"/>
    </source>
</evidence>
<accession>A0A6H1Q1R2</accession>
<name>A0A6H1Q1R2_9PROT</name>
<dbReference type="CDD" id="cd03786">
    <property type="entry name" value="GTB_UDP-GlcNAc_2-Epimerase"/>
    <property type="match status" value="1"/>
</dbReference>
<dbReference type="AlphaFoldDB" id="A0A6H1Q1R2"/>
<evidence type="ECO:0000313" key="4">
    <source>
        <dbReference type="Proteomes" id="UP000501094"/>
    </source>
</evidence>
<proteinExistence type="inferred from homology"/>
<dbReference type="Pfam" id="PF02350">
    <property type="entry name" value="Epimerase_2"/>
    <property type="match status" value="1"/>
</dbReference>
<sequence length="356" mass="41089">MNRGICLIFGTRPEIIKLAPIIDHLSKKKIPFTTIYSGQHYDKSMSDIFFEELKLSKPNYNLNLGKKKKNDNFIFSLVNKVEKILIKIRPKIVIVQGDTNTSLGGAIAVKRANNFLINKIKLAHVESGLRSYDYRMPEELNRLLIDHMSDILFPPTIIQSKILIDEGIHNKKIFIVGSTIADSLKMMKLKKSKDTNTILLTIHRHENTQNKKMVISIIENINKIALKNNYKIIFFCHPKTLKVLNRYKIMLNNKIILKKPTSYKLFLEEIIKSKIIISDSGGIQEEACILKKNLITIRKSTERPETELIGSNFVSLDFSKIQRRIDYLKKQKPKWKSPYGKNVTKKILSILIKESL</sequence>
<dbReference type="PANTHER" id="PTHR43174:SF1">
    <property type="entry name" value="UDP-N-ACETYLGLUCOSAMINE 2-EPIMERASE"/>
    <property type="match status" value="1"/>
</dbReference>
<comment type="similarity">
    <text evidence="1">Belongs to the UDP-N-acetylglucosamine 2-epimerase family.</text>
</comment>
<dbReference type="EC" id="5.1.3.14" evidence="3"/>
<dbReference type="InterPro" id="IPR029767">
    <property type="entry name" value="WecB-like"/>
</dbReference>
<keyword evidence="4" id="KW-1185">Reference proteome</keyword>
<dbReference type="KEGG" id="peg:E5R92_03535"/>
<evidence type="ECO:0000259" key="2">
    <source>
        <dbReference type="Pfam" id="PF02350"/>
    </source>
</evidence>
<evidence type="ECO:0000256" key="1">
    <source>
        <dbReference type="RuleBase" id="RU003513"/>
    </source>
</evidence>
<dbReference type="Proteomes" id="UP000501094">
    <property type="component" value="Chromosome"/>
</dbReference>
<dbReference type="PANTHER" id="PTHR43174">
    <property type="entry name" value="UDP-N-ACETYLGLUCOSAMINE 2-EPIMERASE"/>
    <property type="match status" value="1"/>
</dbReference>
<dbReference type="NCBIfam" id="TIGR00236">
    <property type="entry name" value="wecB"/>
    <property type="match status" value="1"/>
</dbReference>
<dbReference type="SUPFAM" id="SSF53756">
    <property type="entry name" value="UDP-Glycosyltransferase/glycogen phosphorylase"/>
    <property type="match status" value="1"/>
</dbReference>
<dbReference type="EMBL" id="CP038852">
    <property type="protein sequence ID" value="QIZ20857.1"/>
    <property type="molecule type" value="Genomic_DNA"/>
</dbReference>